<dbReference type="SUPFAM" id="SSF52540">
    <property type="entry name" value="P-loop containing nucleoside triphosphate hydrolases"/>
    <property type="match status" value="2"/>
</dbReference>
<evidence type="ECO:0000313" key="4">
    <source>
        <dbReference type="EMBL" id="GAA2384917.1"/>
    </source>
</evidence>
<dbReference type="PROSITE" id="PS51192">
    <property type="entry name" value="HELICASE_ATP_BIND_1"/>
    <property type="match status" value="1"/>
</dbReference>
<evidence type="ECO:0000259" key="2">
    <source>
        <dbReference type="PROSITE" id="PS51192"/>
    </source>
</evidence>
<evidence type="ECO:0000313" key="5">
    <source>
        <dbReference type="Proteomes" id="UP001501170"/>
    </source>
</evidence>
<dbReference type="CDD" id="cd18793">
    <property type="entry name" value="SF2_C_SNF"/>
    <property type="match status" value="1"/>
</dbReference>
<dbReference type="InterPro" id="IPR000330">
    <property type="entry name" value="SNF2_N"/>
</dbReference>
<dbReference type="InterPro" id="IPR014001">
    <property type="entry name" value="Helicase_ATP-bd"/>
</dbReference>
<dbReference type="InterPro" id="IPR050496">
    <property type="entry name" value="SNF2_RAD54_helicase_repair"/>
</dbReference>
<evidence type="ECO:0000256" key="1">
    <source>
        <dbReference type="ARBA" id="ARBA00022801"/>
    </source>
</evidence>
<dbReference type="Pfam" id="PF00176">
    <property type="entry name" value="SNF2-rel_dom"/>
    <property type="match status" value="1"/>
</dbReference>
<dbReference type="Pfam" id="PF00271">
    <property type="entry name" value="Helicase_C"/>
    <property type="match status" value="1"/>
</dbReference>
<dbReference type="InterPro" id="IPR027417">
    <property type="entry name" value="P-loop_NTPase"/>
</dbReference>
<keyword evidence="5" id="KW-1185">Reference proteome</keyword>
<evidence type="ECO:0000259" key="3">
    <source>
        <dbReference type="PROSITE" id="PS51194"/>
    </source>
</evidence>
<proteinExistence type="predicted"/>
<keyword evidence="1" id="KW-0378">Hydrolase</keyword>
<dbReference type="SMART" id="SM00490">
    <property type="entry name" value="HELICc"/>
    <property type="match status" value="1"/>
</dbReference>
<gene>
    <name evidence="4" type="ORF">GCM10009855_26440</name>
</gene>
<dbReference type="PANTHER" id="PTHR45629:SF7">
    <property type="entry name" value="DNA EXCISION REPAIR PROTEIN ERCC-6-RELATED"/>
    <property type="match status" value="1"/>
</dbReference>
<protein>
    <recommendedName>
        <fullName evidence="6">Helicase</fullName>
    </recommendedName>
</protein>
<organism evidence="4 5">
    <name type="scientific">Gordonia cholesterolivorans</name>
    <dbReference type="NCBI Taxonomy" id="559625"/>
    <lineage>
        <taxon>Bacteria</taxon>
        <taxon>Bacillati</taxon>
        <taxon>Actinomycetota</taxon>
        <taxon>Actinomycetes</taxon>
        <taxon>Mycobacteriales</taxon>
        <taxon>Gordoniaceae</taxon>
        <taxon>Gordonia</taxon>
    </lineage>
</organism>
<dbReference type="Gene3D" id="3.40.50.300">
    <property type="entry name" value="P-loop containing nucleotide triphosphate hydrolases"/>
    <property type="match status" value="1"/>
</dbReference>
<dbReference type="Gene3D" id="3.40.50.10810">
    <property type="entry name" value="Tandem AAA-ATPase domain"/>
    <property type="match status" value="1"/>
</dbReference>
<name>A0ABN3HP98_9ACTN</name>
<accession>A0ABN3HP98</accession>
<reference evidence="4 5" key="1">
    <citation type="journal article" date="2019" name="Int. J. Syst. Evol. Microbiol.">
        <title>The Global Catalogue of Microorganisms (GCM) 10K type strain sequencing project: providing services to taxonomists for standard genome sequencing and annotation.</title>
        <authorList>
            <consortium name="The Broad Institute Genomics Platform"/>
            <consortium name="The Broad Institute Genome Sequencing Center for Infectious Disease"/>
            <person name="Wu L."/>
            <person name="Ma J."/>
        </authorList>
    </citation>
    <scope>NUCLEOTIDE SEQUENCE [LARGE SCALE GENOMIC DNA]</scope>
    <source>
        <strain evidence="4 5">JCM 16227</strain>
    </source>
</reference>
<dbReference type="InterPro" id="IPR049730">
    <property type="entry name" value="SNF2/RAD54-like_C"/>
</dbReference>
<dbReference type="InterPro" id="IPR038718">
    <property type="entry name" value="SNF2-like_sf"/>
</dbReference>
<dbReference type="SMART" id="SM00487">
    <property type="entry name" value="DEXDc"/>
    <property type="match status" value="1"/>
</dbReference>
<dbReference type="Proteomes" id="UP001501170">
    <property type="component" value="Unassembled WGS sequence"/>
</dbReference>
<evidence type="ECO:0008006" key="6">
    <source>
        <dbReference type="Google" id="ProtNLM"/>
    </source>
</evidence>
<dbReference type="EMBL" id="BAAARB010000014">
    <property type="protein sequence ID" value="GAA2384917.1"/>
    <property type="molecule type" value="Genomic_DNA"/>
</dbReference>
<dbReference type="PROSITE" id="PS51194">
    <property type="entry name" value="HELICASE_CTER"/>
    <property type="match status" value="1"/>
</dbReference>
<feature type="domain" description="Helicase ATP-binding" evidence="2">
    <location>
        <begin position="179"/>
        <end position="330"/>
    </location>
</feature>
<dbReference type="PANTHER" id="PTHR45629">
    <property type="entry name" value="SNF2/RAD54 FAMILY MEMBER"/>
    <property type="match status" value="1"/>
</dbReference>
<comment type="caution">
    <text evidence="4">The sequence shown here is derived from an EMBL/GenBank/DDBJ whole genome shotgun (WGS) entry which is preliminary data.</text>
</comment>
<dbReference type="InterPro" id="IPR001650">
    <property type="entry name" value="Helicase_C-like"/>
</dbReference>
<feature type="domain" description="Helicase C-terminal" evidence="3">
    <location>
        <begin position="455"/>
        <end position="615"/>
    </location>
</feature>
<sequence length="626" mass="66955">MRRTFSVSSAILDNPLRKAYGISSVHRTPSPQVLGGDILTRQNVPLHATYLTDRHAFALWAPSVSAGRTHTLRIPLPSGHGPTAGLVPSNVACRIVDADRLPACQTPSAQAWSRIAADPDADVELPPAAHAVLNATGDAATSAAYARAVFVDTLAAAESLRPLLTADLRAYQLRGVTWLAEVCAEGCGILADEMGLGKTLQTIAHLARAGHGPALVVCPTGLVTNWIREIRRWTPGLEATDFRGGELPPPGDRTVVVTGYPTLRRHTGALAAVRWATAVFDEAQALKNSRTQVSRAARAITADARIALTGTPIENNLDELWSVLNLVAPSAFGNRALFRRRYTLPIQNGSATAKHRLHDAISGHILRRTKSEVAANLGPKIETDVQCDLTEEQGRIYDAILDRAEAEGFGAGMARRGAILAALTRLKQVCNHPGLIASGPVTGRVEGRSGKLDVAAEIVGTNVENGSPTVVFTQYRQTGELLAAHFGDLLGTRVPFLHGGLTRTERDRIVDEYQSGAGCGVLVASLKAAGTGLTLTRAADVVHFDRWWNPAVEAQATDRVHRIGQDRIVTVTTLTTAGTLEEHIATMHRKKAALDLDADAGALAVLTELSDERLIEVLRRNREEAA</sequence>